<evidence type="ECO:0000259" key="11">
    <source>
        <dbReference type="PROSITE" id="PS50110"/>
    </source>
</evidence>
<keyword evidence="6" id="KW-0418">Kinase</keyword>
<dbReference type="RefSeq" id="WP_132229447.1">
    <property type="nucleotide sequence ID" value="NZ_NRRH01000036.1"/>
</dbReference>
<dbReference type="GO" id="GO:0005886">
    <property type="term" value="C:plasma membrane"/>
    <property type="evidence" value="ECO:0007669"/>
    <property type="project" value="TreeGrafter"/>
</dbReference>
<evidence type="ECO:0000256" key="7">
    <source>
        <dbReference type="ARBA" id="ARBA00023012"/>
    </source>
</evidence>
<dbReference type="CDD" id="cd16922">
    <property type="entry name" value="HATPase_EvgS-ArcB-TorS-like"/>
    <property type="match status" value="1"/>
</dbReference>
<feature type="modified residue" description="4-aspartylphosphate" evidence="8">
    <location>
        <position position="740"/>
    </location>
</feature>
<feature type="domain" description="PAC" evidence="13">
    <location>
        <begin position="347"/>
        <end position="398"/>
    </location>
</feature>
<dbReference type="SMART" id="SM00388">
    <property type="entry name" value="HisKA"/>
    <property type="match status" value="1"/>
</dbReference>
<dbReference type="InterPro" id="IPR003660">
    <property type="entry name" value="HAMP_dom"/>
</dbReference>
<reference evidence="15 16" key="1">
    <citation type="submission" date="2019-03" db="EMBL/GenBank/DDBJ databases">
        <title>Genomic Encyclopedia of Type Strains, Phase IV (KMG-IV): sequencing the most valuable type-strain genomes for metagenomic binning, comparative biology and taxonomic classification.</title>
        <authorList>
            <person name="Goeker M."/>
        </authorList>
    </citation>
    <scope>NUCLEOTIDE SEQUENCE [LARGE SCALE GENOMIC DNA]</scope>
    <source>
        <strain evidence="15 16">DSM 203</strain>
    </source>
</reference>
<dbReference type="GO" id="GO:0006355">
    <property type="term" value="P:regulation of DNA-templated transcription"/>
    <property type="evidence" value="ECO:0007669"/>
    <property type="project" value="InterPro"/>
</dbReference>
<dbReference type="NCBIfam" id="TIGR00229">
    <property type="entry name" value="sensory_box"/>
    <property type="match status" value="1"/>
</dbReference>
<comment type="caution">
    <text evidence="15">The sequence shown here is derived from an EMBL/GenBank/DDBJ whole genome shotgun (WGS) entry which is preliminary data.</text>
</comment>
<comment type="catalytic activity">
    <reaction evidence="1">
        <text>ATP + protein L-histidine = ADP + protein N-phospho-L-histidine.</text>
        <dbReference type="EC" id="2.7.13.3"/>
    </reaction>
</comment>
<dbReference type="InterPro" id="IPR003661">
    <property type="entry name" value="HisK_dim/P_dom"/>
</dbReference>
<dbReference type="Proteomes" id="UP000295247">
    <property type="component" value="Unassembled WGS sequence"/>
</dbReference>
<keyword evidence="9" id="KW-0472">Membrane</keyword>
<evidence type="ECO:0000256" key="2">
    <source>
        <dbReference type="ARBA" id="ARBA00004370"/>
    </source>
</evidence>
<feature type="domain" description="Histidine kinase" evidence="10">
    <location>
        <begin position="441"/>
        <end position="662"/>
    </location>
</feature>
<dbReference type="Pfam" id="PF00989">
    <property type="entry name" value="PAS"/>
    <property type="match status" value="1"/>
</dbReference>
<dbReference type="InterPro" id="IPR011006">
    <property type="entry name" value="CheY-like_superfamily"/>
</dbReference>
<feature type="transmembrane region" description="Helical" evidence="9">
    <location>
        <begin position="6"/>
        <end position="26"/>
    </location>
</feature>
<name>A0A4R4ABZ7_MARGR</name>
<dbReference type="SMART" id="SM00448">
    <property type="entry name" value="REC"/>
    <property type="match status" value="1"/>
</dbReference>
<evidence type="ECO:0000256" key="3">
    <source>
        <dbReference type="ARBA" id="ARBA00012438"/>
    </source>
</evidence>
<dbReference type="InterPro" id="IPR003594">
    <property type="entry name" value="HATPase_dom"/>
</dbReference>
<dbReference type="InterPro" id="IPR000700">
    <property type="entry name" value="PAS-assoc_C"/>
</dbReference>
<proteinExistence type="predicted"/>
<dbReference type="Gene3D" id="6.10.340.10">
    <property type="match status" value="1"/>
</dbReference>
<dbReference type="Gene3D" id="1.10.287.130">
    <property type="match status" value="1"/>
</dbReference>
<organism evidence="15 16">
    <name type="scientific">Marichromatium gracile</name>
    <name type="common">Chromatium gracile</name>
    <dbReference type="NCBI Taxonomy" id="1048"/>
    <lineage>
        <taxon>Bacteria</taxon>
        <taxon>Pseudomonadati</taxon>
        <taxon>Pseudomonadota</taxon>
        <taxon>Gammaproteobacteria</taxon>
        <taxon>Chromatiales</taxon>
        <taxon>Chromatiaceae</taxon>
        <taxon>Marichromatium</taxon>
    </lineage>
</organism>
<dbReference type="SUPFAM" id="SSF55874">
    <property type="entry name" value="ATPase domain of HSP90 chaperone/DNA topoisomerase II/histidine kinase"/>
    <property type="match status" value="1"/>
</dbReference>
<dbReference type="InterPro" id="IPR036890">
    <property type="entry name" value="HATPase_C_sf"/>
</dbReference>
<evidence type="ECO:0000313" key="16">
    <source>
        <dbReference type="Proteomes" id="UP000295247"/>
    </source>
</evidence>
<dbReference type="InterPro" id="IPR013767">
    <property type="entry name" value="PAS_fold"/>
</dbReference>
<evidence type="ECO:0000259" key="13">
    <source>
        <dbReference type="PROSITE" id="PS50113"/>
    </source>
</evidence>
<dbReference type="CDD" id="cd06225">
    <property type="entry name" value="HAMP"/>
    <property type="match status" value="1"/>
</dbReference>
<dbReference type="SMART" id="SM00387">
    <property type="entry name" value="HATPase_c"/>
    <property type="match status" value="1"/>
</dbReference>
<dbReference type="SUPFAM" id="SSF55785">
    <property type="entry name" value="PYP-like sensor domain (PAS domain)"/>
    <property type="match status" value="1"/>
</dbReference>
<dbReference type="InterPro" id="IPR035965">
    <property type="entry name" value="PAS-like_dom_sf"/>
</dbReference>
<comment type="subcellular location">
    <subcellularLocation>
        <location evidence="2">Membrane</location>
    </subcellularLocation>
</comment>
<dbReference type="GO" id="GO:0000155">
    <property type="term" value="F:phosphorelay sensor kinase activity"/>
    <property type="evidence" value="ECO:0007669"/>
    <property type="project" value="InterPro"/>
</dbReference>
<dbReference type="InterPro" id="IPR005467">
    <property type="entry name" value="His_kinase_dom"/>
</dbReference>
<evidence type="ECO:0000256" key="5">
    <source>
        <dbReference type="ARBA" id="ARBA00022679"/>
    </source>
</evidence>
<dbReference type="GO" id="GO:0009927">
    <property type="term" value="F:histidine phosphotransfer kinase activity"/>
    <property type="evidence" value="ECO:0007669"/>
    <property type="project" value="TreeGrafter"/>
</dbReference>
<dbReference type="FunFam" id="3.30.565.10:FF:000010">
    <property type="entry name" value="Sensor histidine kinase RcsC"/>
    <property type="match status" value="1"/>
</dbReference>
<feature type="domain" description="Response regulatory" evidence="11">
    <location>
        <begin position="691"/>
        <end position="807"/>
    </location>
</feature>
<dbReference type="CDD" id="cd00082">
    <property type="entry name" value="HisKA"/>
    <property type="match status" value="1"/>
</dbReference>
<dbReference type="SMART" id="SM00091">
    <property type="entry name" value="PAS"/>
    <property type="match status" value="1"/>
</dbReference>
<dbReference type="InterPro" id="IPR000014">
    <property type="entry name" value="PAS"/>
</dbReference>
<feature type="domain" description="HAMP" evidence="14">
    <location>
        <begin position="210"/>
        <end position="262"/>
    </location>
</feature>
<evidence type="ECO:0000256" key="8">
    <source>
        <dbReference type="PROSITE-ProRule" id="PRU00169"/>
    </source>
</evidence>
<dbReference type="Gene3D" id="3.40.50.2300">
    <property type="match status" value="1"/>
</dbReference>
<dbReference type="Pfam" id="PF02518">
    <property type="entry name" value="HATPase_c"/>
    <property type="match status" value="1"/>
</dbReference>
<dbReference type="Pfam" id="PF00512">
    <property type="entry name" value="HisKA"/>
    <property type="match status" value="1"/>
</dbReference>
<dbReference type="AlphaFoldDB" id="A0A4R4ABZ7"/>
<evidence type="ECO:0000259" key="12">
    <source>
        <dbReference type="PROSITE" id="PS50112"/>
    </source>
</evidence>
<dbReference type="PROSITE" id="PS50109">
    <property type="entry name" value="HIS_KIN"/>
    <property type="match status" value="1"/>
</dbReference>
<evidence type="ECO:0000256" key="9">
    <source>
        <dbReference type="SAM" id="Phobius"/>
    </source>
</evidence>
<evidence type="ECO:0000256" key="1">
    <source>
        <dbReference type="ARBA" id="ARBA00000085"/>
    </source>
</evidence>
<dbReference type="SUPFAM" id="SSF52172">
    <property type="entry name" value="CheY-like"/>
    <property type="match status" value="1"/>
</dbReference>
<dbReference type="FunFam" id="1.10.287.130:FF:000145">
    <property type="entry name" value="Sensory transduction histidine kinase"/>
    <property type="match status" value="1"/>
</dbReference>
<keyword evidence="5" id="KW-0808">Transferase</keyword>
<dbReference type="CDD" id="cd17546">
    <property type="entry name" value="REC_hyHK_CKI1_RcsC-like"/>
    <property type="match status" value="1"/>
</dbReference>
<accession>A0A4R4ABZ7</accession>
<dbReference type="SUPFAM" id="SSF158472">
    <property type="entry name" value="HAMP domain-like"/>
    <property type="match status" value="1"/>
</dbReference>
<dbReference type="EC" id="2.7.13.3" evidence="3"/>
<evidence type="ECO:0000259" key="14">
    <source>
        <dbReference type="PROSITE" id="PS50885"/>
    </source>
</evidence>
<keyword evidence="4 8" id="KW-0597">Phosphoprotein</keyword>
<dbReference type="PROSITE" id="PS50113">
    <property type="entry name" value="PAC"/>
    <property type="match status" value="1"/>
</dbReference>
<dbReference type="InterPro" id="IPR036097">
    <property type="entry name" value="HisK_dim/P_sf"/>
</dbReference>
<dbReference type="SUPFAM" id="SSF47384">
    <property type="entry name" value="Homodimeric domain of signal transducing histidine kinase"/>
    <property type="match status" value="1"/>
</dbReference>
<dbReference type="PROSITE" id="PS50885">
    <property type="entry name" value="HAMP"/>
    <property type="match status" value="1"/>
</dbReference>
<dbReference type="PROSITE" id="PS50112">
    <property type="entry name" value="PAS"/>
    <property type="match status" value="1"/>
</dbReference>
<dbReference type="PRINTS" id="PR00344">
    <property type="entry name" value="BCTRLSENSOR"/>
</dbReference>
<dbReference type="Gene3D" id="3.30.450.20">
    <property type="entry name" value="PAS domain"/>
    <property type="match status" value="1"/>
</dbReference>
<evidence type="ECO:0000256" key="6">
    <source>
        <dbReference type="ARBA" id="ARBA00022777"/>
    </source>
</evidence>
<dbReference type="Pfam" id="PF00672">
    <property type="entry name" value="HAMP"/>
    <property type="match status" value="1"/>
</dbReference>
<evidence type="ECO:0000256" key="4">
    <source>
        <dbReference type="ARBA" id="ARBA00022553"/>
    </source>
</evidence>
<protein>
    <recommendedName>
        <fullName evidence="3">histidine kinase</fullName>
        <ecNumber evidence="3">2.7.13.3</ecNumber>
    </recommendedName>
</protein>
<dbReference type="PANTHER" id="PTHR43047:SF63">
    <property type="entry name" value="HISTIDINE KINASE"/>
    <property type="match status" value="1"/>
</dbReference>
<dbReference type="SMART" id="SM00304">
    <property type="entry name" value="HAMP"/>
    <property type="match status" value="1"/>
</dbReference>
<feature type="domain" description="PAS" evidence="12">
    <location>
        <begin position="267"/>
        <end position="310"/>
    </location>
</feature>
<dbReference type="PROSITE" id="PS50110">
    <property type="entry name" value="RESPONSE_REGULATORY"/>
    <property type="match status" value="1"/>
</dbReference>
<evidence type="ECO:0000313" key="15">
    <source>
        <dbReference type="EMBL" id="TCW36435.1"/>
    </source>
</evidence>
<sequence length="813" mass="89632">MNVRTRFAGGLIAILIVDLAVGLYGFHLHKQAADRESEIRARSSQIVTTALTAQVSFKTQVQEWKNILLRGQDPELYQRYLAQFEQEEVETRAAVARLLELLRDHDPRVRASAEHFLAAHLRLGSAYRDALDHYRAEDPAAQLSVDRDVRGIDREPTELIDRLVAEARAHERIQIAAIDRQTRAAEFKVLALVLGVMSVAVAALIWLLDRTIGQPIATATAIARRVSAGDFSTQIQVSGNDEHAQMLHALKHMQENLANSQEHLRQSEARFRLLLESTGEGIYGVDTQGRCTFCNPAGARMLGYDSPQALHGRDMHRTLHHSRVDASPYAACDCKAARTHRDGTPARVDDEVFWRADGTSIPVEYHANPIYRDGSLVGAVVTFADISARKRAEQALRNAHQALAEERALLAERVRERTAELDRANVELARSARAKDEFLAAMSHELRTPLTSILGLSETIGDTLLGPLTAQQARAIHTIHENGAHLLELINDILDMSRVASGQMQLRWDQIPVNQLWEASLRLIGPAAKRKSIAIATDIDPAVRLVQGDSRRLKQMLVNLLGNAVKFTPEGGRIGLEVRADAPRGEVHVCVWDTGVGIAPEQRERLFQPFVQLDSRPSRQYDGSGLGLALAAGMAELHHGRIEVESEPGAGSRFDIVLPWDPAAQEAGDEPGSHAAGDDETAEADALGQVQVLLVEDNESNQEMIATYLRIRGCAVATARSGKAALALARERRPDVILMDVQIPGMDGLETTRRLREAPALRRTPIIALTALAMPGDREQCLDAGMDDYLSKPLGLKELYNTLTGWVRRTREG</sequence>
<evidence type="ECO:0000259" key="10">
    <source>
        <dbReference type="PROSITE" id="PS50109"/>
    </source>
</evidence>
<dbReference type="CDD" id="cd00130">
    <property type="entry name" value="PAS"/>
    <property type="match status" value="1"/>
</dbReference>
<dbReference type="InterPro" id="IPR004358">
    <property type="entry name" value="Sig_transdc_His_kin-like_C"/>
</dbReference>
<keyword evidence="9" id="KW-1133">Transmembrane helix</keyword>
<gene>
    <name evidence="15" type="ORF">EDC29_104227</name>
</gene>
<dbReference type="Gene3D" id="3.30.565.10">
    <property type="entry name" value="Histidine kinase-like ATPase, C-terminal domain"/>
    <property type="match status" value="1"/>
</dbReference>
<dbReference type="PANTHER" id="PTHR43047">
    <property type="entry name" value="TWO-COMPONENT HISTIDINE PROTEIN KINASE"/>
    <property type="match status" value="1"/>
</dbReference>
<dbReference type="EMBL" id="SMDC01000004">
    <property type="protein sequence ID" value="TCW36435.1"/>
    <property type="molecule type" value="Genomic_DNA"/>
</dbReference>
<keyword evidence="9" id="KW-0812">Transmembrane</keyword>
<dbReference type="InterPro" id="IPR001789">
    <property type="entry name" value="Sig_transdc_resp-reg_receiver"/>
</dbReference>
<dbReference type="Pfam" id="PF00072">
    <property type="entry name" value="Response_reg"/>
    <property type="match status" value="1"/>
</dbReference>
<keyword evidence="7" id="KW-0902">Two-component regulatory system</keyword>
<feature type="transmembrane region" description="Helical" evidence="9">
    <location>
        <begin position="189"/>
        <end position="208"/>
    </location>
</feature>